<keyword evidence="5" id="KW-0326">Glycosidase</keyword>
<comment type="similarity">
    <text evidence="6">Belongs to the glycosyl hydrolase 22 family.</text>
</comment>
<dbReference type="GeneID" id="117639317"/>
<evidence type="ECO:0000256" key="2">
    <source>
        <dbReference type="ARBA" id="ARBA00012732"/>
    </source>
</evidence>
<gene>
    <name evidence="8" type="primary">LOC117639317</name>
</gene>
<dbReference type="GO" id="GO:0003796">
    <property type="term" value="F:lysozyme activity"/>
    <property type="evidence" value="ECO:0007669"/>
    <property type="project" value="UniProtKB-EC"/>
</dbReference>
<dbReference type="PANTHER" id="PTHR11407:SF63">
    <property type="entry name" value="LYSOZYME C"/>
    <property type="match status" value="1"/>
</dbReference>
<dbReference type="SMART" id="SM00263">
    <property type="entry name" value="LYZ1"/>
    <property type="match status" value="1"/>
</dbReference>
<dbReference type="InParanoid" id="A0A6P8XUW6"/>
<keyword evidence="4" id="KW-1015">Disulfide bond</keyword>
<name>A0A6P8XUW6_THRPL</name>
<evidence type="ECO:0000256" key="6">
    <source>
        <dbReference type="RuleBase" id="RU004440"/>
    </source>
</evidence>
<keyword evidence="3" id="KW-0929">Antimicrobial</keyword>
<dbReference type="PROSITE" id="PS51348">
    <property type="entry name" value="GLYCOSYL_HYDROL_F22_2"/>
    <property type="match status" value="1"/>
</dbReference>
<evidence type="ECO:0000256" key="1">
    <source>
        <dbReference type="ARBA" id="ARBA00000632"/>
    </source>
</evidence>
<dbReference type="GO" id="GO:0031640">
    <property type="term" value="P:killing of cells of another organism"/>
    <property type="evidence" value="ECO:0007669"/>
    <property type="project" value="UniProtKB-KW"/>
</dbReference>
<dbReference type="InterPro" id="IPR001916">
    <property type="entry name" value="Glyco_hydro_22"/>
</dbReference>
<dbReference type="InterPro" id="IPR023346">
    <property type="entry name" value="Lysozyme-like_dom_sf"/>
</dbReference>
<dbReference type="Pfam" id="PF00062">
    <property type="entry name" value="Lys"/>
    <property type="match status" value="1"/>
</dbReference>
<evidence type="ECO:0000256" key="5">
    <source>
        <dbReference type="ARBA" id="ARBA00023295"/>
    </source>
</evidence>
<dbReference type="PANTHER" id="PTHR11407">
    <property type="entry name" value="LYSOZYME C"/>
    <property type="match status" value="1"/>
</dbReference>
<dbReference type="RefSeq" id="XP_034230753.1">
    <property type="nucleotide sequence ID" value="XM_034374862.1"/>
</dbReference>
<accession>A0A6P8XUW6</accession>
<evidence type="ECO:0000313" key="7">
    <source>
        <dbReference type="Proteomes" id="UP000515158"/>
    </source>
</evidence>
<evidence type="ECO:0000256" key="4">
    <source>
        <dbReference type="ARBA" id="ARBA00023157"/>
    </source>
</evidence>
<dbReference type="SUPFAM" id="SSF53955">
    <property type="entry name" value="Lysozyme-like"/>
    <property type="match status" value="1"/>
</dbReference>
<keyword evidence="7" id="KW-1185">Reference proteome</keyword>
<dbReference type="GO" id="GO:0042742">
    <property type="term" value="P:defense response to bacterium"/>
    <property type="evidence" value="ECO:0007669"/>
    <property type="project" value="UniProtKB-KW"/>
</dbReference>
<dbReference type="OrthoDB" id="17373at2759"/>
<organism evidence="8">
    <name type="scientific">Thrips palmi</name>
    <name type="common">Melon thrips</name>
    <dbReference type="NCBI Taxonomy" id="161013"/>
    <lineage>
        <taxon>Eukaryota</taxon>
        <taxon>Metazoa</taxon>
        <taxon>Ecdysozoa</taxon>
        <taxon>Arthropoda</taxon>
        <taxon>Hexapoda</taxon>
        <taxon>Insecta</taxon>
        <taxon>Pterygota</taxon>
        <taxon>Neoptera</taxon>
        <taxon>Paraneoptera</taxon>
        <taxon>Thysanoptera</taxon>
        <taxon>Terebrantia</taxon>
        <taxon>Thripoidea</taxon>
        <taxon>Thripidae</taxon>
        <taxon>Thrips</taxon>
    </lineage>
</organism>
<dbReference type="PRINTS" id="PR00135">
    <property type="entry name" value="LYZLACT"/>
</dbReference>
<evidence type="ECO:0000256" key="3">
    <source>
        <dbReference type="ARBA" id="ARBA00022638"/>
    </source>
</evidence>
<sequence>MLTRCTRRQSLEAMARSSIVVALLLCVAACNAKIWERCDLARTLLNTYKLPRDQLDTWMCIAYRESRYDSSHINTMNSDGSKDYGLFQINNRYWCHSSDSPAPNQNLCNVACDTVLNDMGATVTCIKTMYAKSRNTWQPRITYPYCARENLKGYTEGCGI</sequence>
<reference evidence="8" key="1">
    <citation type="submission" date="2025-08" db="UniProtKB">
        <authorList>
            <consortium name="RefSeq"/>
        </authorList>
    </citation>
    <scope>IDENTIFICATION</scope>
    <source>
        <tissue evidence="8">Total insect</tissue>
    </source>
</reference>
<keyword evidence="3" id="KW-0081">Bacteriolytic enzyme</keyword>
<dbReference type="KEGG" id="tpal:117639317"/>
<proteinExistence type="inferred from homology"/>
<dbReference type="AlphaFoldDB" id="A0A6P8XUW6"/>
<protein>
    <recommendedName>
        <fullName evidence="2">lysozyme</fullName>
        <ecNumber evidence="2">3.2.1.17</ecNumber>
    </recommendedName>
</protein>
<comment type="catalytic activity">
    <reaction evidence="1">
        <text>Hydrolysis of (1-&gt;4)-beta-linkages between N-acetylmuramic acid and N-acetyl-D-glucosamine residues in a peptidoglycan and between N-acetyl-D-glucosamine residues in chitodextrins.</text>
        <dbReference type="EC" id="3.2.1.17"/>
    </reaction>
</comment>
<keyword evidence="5" id="KW-0378">Hydrolase</keyword>
<dbReference type="EC" id="3.2.1.17" evidence="2"/>
<dbReference type="Proteomes" id="UP000515158">
    <property type="component" value="Unplaced"/>
</dbReference>
<dbReference type="Gene3D" id="1.10.530.10">
    <property type="match status" value="1"/>
</dbReference>
<evidence type="ECO:0000313" key="8">
    <source>
        <dbReference type="RefSeq" id="XP_034230753.1"/>
    </source>
</evidence>